<protein>
    <recommendedName>
        <fullName evidence="5">DUF3558 domain-containing protein</fullName>
    </recommendedName>
</protein>
<accession>A0A2M8LX39</accession>
<sequence>MHEPQHRATNLRSLRLIALASTVALAVALPLAAATAGPDSPYASGLRHTAAPSPTPAPPAAPAAPAPGAPAAPGSAELAIPPELLSDVGLSEVTAVCGAQAAAPEGVRAQTCVLTRDSTTWGRMYYRNTTGEPLPGALSLTGPDGRTVHMPCALPATDRPGACDTPARRRTAGTRPDGEPYAAVAEIGAPDGERLLLRSGSGTGGDAGDPGDPGRPHGG</sequence>
<keyword evidence="4" id="KW-1185">Reference proteome</keyword>
<evidence type="ECO:0000313" key="3">
    <source>
        <dbReference type="EMBL" id="PJE96499.1"/>
    </source>
</evidence>
<reference evidence="3 4" key="1">
    <citation type="submission" date="2017-11" db="EMBL/GenBank/DDBJ databases">
        <title>Streptomyces carmine sp. nov., a novel actinomycete isolated from Sophora alopecuroides in Xinjiang, China.</title>
        <authorList>
            <person name="Wang Y."/>
            <person name="Luo X."/>
            <person name="Wan C."/>
            <person name="Zhang L."/>
        </authorList>
    </citation>
    <scope>NUCLEOTIDE SEQUENCE [LARGE SCALE GENOMIC DNA]</scope>
    <source>
        <strain evidence="3 4">TRM SA0054</strain>
    </source>
</reference>
<dbReference type="AlphaFoldDB" id="A0A2M8LX39"/>
<proteinExistence type="predicted"/>
<comment type="caution">
    <text evidence="3">The sequence shown here is derived from an EMBL/GenBank/DDBJ whole genome shotgun (WGS) entry which is preliminary data.</text>
</comment>
<evidence type="ECO:0000256" key="2">
    <source>
        <dbReference type="SAM" id="SignalP"/>
    </source>
</evidence>
<feature type="chain" id="PRO_5038741333" description="DUF3558 domain-containing protein" evidence="2">
    <location>
        <begin position="27"/>
        <end position="219"/>
    </location>
</feature>
<feature type="compositionally biased region" description="Pro residues" evidence="1">
    <location>
        <begin position="53"/>
        <end position="70"/>
    </location>
</feature>
<dbReference type="Proteomes" id="UP000230407">
    <property type="component" value="Unassembled WGS sequence"/>
</dbReference>
<evidence type="ECO:0008006" key="5">
    <source>
        <dbReference type="Google" id="ProtNLM"/>
    </source>
</evidence>
<organism evidence="3 4">
    <name type="scientific">Streptomyces carminius</name>
    <dbReference type="NCBI Taxonomy" id="2665496"/>
    <lineage>
        <taxon>Bacteria</taxon>
        <taxon>Bacillati</taxon>
        <taxon>Actinomycetota</taxon>
        <taxon>Actinomycetes</taxon>
        <taxon>Kitasatosporales</taxon>
        <taxon>Streptomycetaceae</taxon>
        <taxon>Streptomyces</taxon>
    </lineage>
</organism>
<dbReference type="EMBL" id="PGGW01000058">
    <property type="protein sequence ID" value="PJE96499.1"/>
    <property type="molecule type" value="Genomic_DNA"/>
</dbReference>
<evidence type="ECO:0000313" key="4">
    <source>
        <dbReference type="Proteomes" id="UP000230407"/>
    </source>
</evidence>
<feature type="region of interest" description="Disordered" evidence="1">
    <location>
        <begin position="155"/>
        <end position="219"/>
    </location>
</feature>
<keyword evidence="2" id="KW-0732">Signal</keyword>
<feature type="region of interest" description="Disordered" evidence="1">
    <location>
        <begin position="43"/>
        <end position="75"/>
    </location>
</feature>
<name>A0A2M8LX39_9ACTN</name>
<dbReference type="RefSeq" id="WP_100202991.1">
    <property type="nucleotide sequence ID" value="NZ_PGGW01000058.1"/>
</dbReference>
<gene>
    <name evidence="3" type="ORF">CUT44_18595</name>
</gene>
<feature type="signal peptide" evidence="2">
    <location>
        <begin position="1"/>
        <end position="26"/>
    </location>
</feature>
<evidence type="ECO:0000256" key="1">
    <source>
        <dbReference type="SAM" id="MobiDB-lite"/>
    </source>
</evidence>